<protein>
    <submittedName>
        <fullName evidence="2">Uncharacterized protein</fullName>
    </submittedName>
</protein>
<comment type="caution">
    <text evidence="2">The sequence shown here is derived from an EMBL/GenBank/DDBJ whole genome shotgun (WGS) entry which is preliminary data.</text>
</comment>
<organism evidence="2">
    <name type="scientific">marine sediment metagenome</name>
    <dbReference type="NCBI Taxonomy" id="412755"/>
    <lineage>
        <taxon>unclassified sequences</taxon>
        <taxon>metagenomes</taxon>
        <taxon>ecological metagenomes</taxon>
    </lineage>
</organism>
<dbReference type="PANTHER" id="PTHR30548">
    <property type="entry name" value="2-HYDROXYGLUTARYL-COA DEHYDRATASE, D-COMPONENT-RELATED"/>
    <property type="match status" value="1"/>
</dbReference>
<dbReference type="PANTHER" id="PTHR30548:SF1">
    <property type="entry name" value="DEHYDRATASE SUBUNIT MJ0007-RELATED"/>
    <property type="match status" value="1"/>
</dbReference>
<comment type="similarity">
    <text evidence="1">Belongs to the FldB/FldC dehydratase alpha/beta subunit family.</text>
</comment>
<evidence type="ECO:0000256" key="1">
    <source>
        <dbReference type="ARBA" id="ARBA00005806"/>
    </source>
</evidence>
<name>A0A0F9SYK6_9ZZZZ</name>
<sequence>MWEKLGLDMEKHDMLLGALPDIYKGIYIDSQSNRPENLGFFEFVVGDIHGIRIDELQKAKNEGKKVIATFCLYIPEEIIIALDAICIGLCGGTNFSDYASEGLLPANTCALIKSSLGFGLGNICPYYASADLIIGETTCDGKKKCWEIMSEYKPVYVVETPQCKDRPQARIHFIAELKALIAKLEEITGNILTVEKLKVAMEKIKKKREQLRRIYETRKSDPIPISGKDALLVAQVAFYDDPDRQIQMVGKLADELEERVKNNIGVAAKGTKRILISGTPMAIPNWKLHHIIETSGAVIVAEETCTGTRYFESEFTAIKGDTIDELLDLLADRYLGINCACFSPNEGRKQDILRLVKEYKVDGVVLYTLNFCQPYGIEAISLEKEFKKVEIPTISITTDYSSEDENQLKTRIEAFLEML</sequence>
<dbReference type="Gene3D" id="1.20.1270.370">
    <property type="match status" value="1"/>
</dbReference>
<dbReference type="InterPro" id="IPR047678">
    <property type="entry name" value="YjiM-like"/>
</dbReference>
<dbReference type="EMBL" id="LAZR01000371">
    <property type="protein sequence ID" value="KKN72024.1"/>
    <property type="molecule type" value="Genomic_DNA"/>
</dbReference>
<dbReference type="Gene3D" id="3.40.50.11890">
    <property type="match status" value="1"/>
</dbReference>
<dbReference type="InterPro" id="IPR010327">
    <property type="entry name" value="FldB/FldC_alpha/beta"/>
</dbReference>
<reference evidence="2" key="1">
    <citation type="journal article" date="2015" name="Nature">
        <title>Complex archaea that bridge the gap between prokaryotes and eukaryotes.</title>
        <authorList>
            <person name="Spang A."/>
            <person name="Saw J.H."/>
            <person name="Jorgensen S.L."/>
            <person name="Zaremba-Niedzwiedzka K."/>
            <person name="Martijn J."/>
            <person name="Lind A.E."/>
            <person name="van Eijk R."/>
            <person name="Schleper C."/>
            <person name="Guy L."/>
            <person name="Ettema T.J."/>
        </authorList>
    </citation>
    <scope>NUCLEOTIDE SEQUENCE</scope>
</reference>
<dbReference type="Gene3D" id="3.40.50.11900">
    <property type="match status" value="1"/>
</dbReference>
<dbReference type="AlphaFoldDB" id="A0A0F9SYK6"/>
<dbReference type="Pfam" id="PF06050">
    <property type="entry name" value="HGD-D"/>
    <property type="match status" value="1"/>
</dbReference>
<proteinExistence type="inferred from homology"/>
<accession>A0A0F9SYK6</accession>
<evidence type="ECO:0000313" key="2">
    <source>
        <dbReference type="EMBL" id="KKN72024.1"/>
    </source>
</evidence>
<dbReference type="NCBIfam" id="NF040772">
    <property type="entry name" value="double_cubane"/>
    <property type="match status" value="1"/>
</dbReference>
<gene>
    <name evidence="2" type="ORF">LCGC14_0415060</name>
</gene>